<dbReference type="GO" id="GO:0005634">
    <property type="term" value="C:nucleus"/>
    <property type="evidence" value="ECO:0007669"/>
    <property type="project" value="InterPro"/>
</dbReference>
<dbReference type="GO" id="GO:0006974">
    <property type="term" value="P:DNA damage response"/>
    <property type="evidence" value="ECO:0007669"/>
    <property type="project" value="InterPro"/>
</dbReference>
<dbReference type="GO" id="GO:0010113">
    <property type="term" value="P:negative regulation of systemic acquired resistance"/>
    <property type="evidence" value="ECO:0007669"/>
    <property type="project" value="TreeGrafter"/>
</dbReference>
<dbReference type="GO" id="GO:0000976">
    <property type="term" value="F:transcription cis-regulatory region binding"/>
    <property type="evidence" value="ECO:0007669"/>
    <property type="project" value="TreeGrafter"/>
</dbReference>
<sequence>MEKRRRAGGEGGNRGMEENTMAILDTSGFNNSKIYDHLNDDRLAFLEAVRTASLLPDNGSAPTRKMSEAIFHILKDADSVDLIIESYQLLIELDKRFPRVYLSKGEQSDSTSPAKAVSQIVMVEEAWLPFNFGLDSNNEKGEARNPSRSSLDSSGFHALIQEVANMKSSRNNNDVFNPEMLLLQFLKNMLLLQYLITVLEGDFLPRNCVYQENMNWTILRESLLNMLLVYLNQSSNFNLQWIQQFHVFFGYAIPFKGEQHHEIDSAMALALPEVKKCTCTVLKTFLVMIMELDSSRRIADHQGLTTRADSVRTPVVDIILDELIYDNDILCSFLQVFDPKWKLEIVVQYFLKYITKYSVQTRRSSGRVNIENLNGVLKCLSNRTSTRSIIKKISTELIQLLLAYAFQAYVLLSYQHVSKGLSDKMEDDKSNSIVEVCKNMISAFACLRQENP</sequence>
<organism evidence="1 2">
    <name type="scientific">Sesamum angolense</name>
    <dbReference type="NCBI Taxonomy" id="2727404"/>
    <lineage>
        <taxon>Eukaryota</taxon>
        <taxon>Viridiplantae</taxon>
        <taxon>Streptophyta</taxon>
        <taxon>Embryophyta</taxon>
        <taxon>Tracheophyta</taxon>
        <taxon>Spermatophyta</taxon>
        <taxon>Magnoliopsida</taxon>
        <taxon>eudicotyledons</taxon>
        <taxon>Gunneridae</taxon>
        <taxon>Pentapetalae</taxon>
        <taxon>asterids</taxon>
        <taxon>lamiids</taxon>
        <taxon>Lamiales</taxon>
        <taxon>Pedaliaceae</taxon>
        <taxon>Sesamum</taxon>
    </lineage>
</organism>
<dbReference type="GO" id="GO:0030915">
    <property type="term" value="C:Smc5-Smc6 complex"/>
    <property type="evidence" value="ECO:0007669"/>
    <property type="project" value="InterPro"/>
</dbReference>
<reference evidence="1" key="1">
    <citation type="submission" date="2020-06" db="EMBL/GenBank/DDBJ databases">
        <authorList>
            <person name="Li T."/>
            <person name="Hu X."/>
            <person name="Zhang T."/>
            <person name="Song X."/>
            <person name="Zhang H."/>
            <person name="Dai N."/>
            <person name="Sheng W."/>
            <person name="Hou X."/>
            <person name="Wei L."/>
        </authorList>
    </citation>
    <scope>NUCLEOTIDE SEQUENCE</scope>
    <source>
        <strain evidence="1">K16</strain>
        <tissue evidence="1">Leaf</tissue>
    </source>
</reference>
<accession>A0AAE2BVC9</accession>
<dbReference type="GO" id="GO:0045892">
    <property type="term" value="P:negative regulation of DNA-templated transcription"/>
    <property type="evidence" value="ECO:0007669"/>
    <property type="project" value="InterPro"/>
</dbReference>
<proteinExistence type="predicted"/>
<dbReference type="EMBL" id="JACGWL010000007">
    <property type="protein sequence ID" value="KAK4399186.1"/>
    <property type="molecule type" value="Genomic_DNA"/>
</dbReference>
<gene>
    <name evidence="1" type="ORF">Sango_1394100</name>
</gene>
<name>A0AAE2BVC9_9LAMI</name>
<evidence type="ECO:0000313" key="2">
    <source>
        <dbReference type="Proteomes" id="UP001289374"/>
    </source>
</evidence>
<dbReference type="InterPro" id="IPR034561">
    <property type="entry name" value="SNI1"/>
</dbReference>
<reference evidence="1" key="2">
    <citation type="journal article" date="2024" name="Plant">
        <title>Genomic evolution and insights into agronomic trait innovations of Sesamum species.</title>
        <authorList>
            <person name="Miao H."/>
            <person name="Wang L."/>
            <person name="Qu L."/>
            <person name="Liu H."/>
            <person name="Sun Y."/>
            <person name="Le M."/>
            <person name="Wang Q."/>
            <person name="Wei S."/>
            <person name="Zheng Y."/>
            <person name="Lin W."/>
            <person name="Duan Y."/>
            <person name="Cao H."/>
            <person name="Xiong S."/>
            <person name="Wang X."/>
            <person name="Wei L."/>
            <person name="Li C."/>
            <person name="Ma Q."/>
            <person name="Ju M."/>
            <person name="Zhao R."/>
            <person name="Li G."/>
            <person name="Mu C."/>
            <person name="Tian Q."/>
            <person name="Mei H."/>
            <person name="Zhang T."/>
            <person name="Gao T."/>
            <person name="Zhang H."/>
        </authorList>
    </citation>
    <scope>NUCLEOTIDE SEQUENCE</scope>
    <source>
        <strain evidence="1">K16</strain>
    </source>
</reference>
<comment type="caution">
    <text evidence="1">The sequence shown here is derived from an EMBL/GenBank/DDBJ whole genome shotgun (WGS) entry which is preliminary data.</text>
</comment>
<evidence type="ECO:0000313" key="1">
    <source>
        <dbReference type="EMBL" id="KAK4399186.1"/>
    </source>
</evidence>
<dbReference type="Proteomes" id="UP001289374">
    <property type="component" value="Unassembled WGS sequence"/>
</dbReference>
<protein>
    <submittedName>
        <fullName evidence="1">Negative regulator of systemic acquired resistance SNI1</fullName>
    </submittedName>
</protein>
<keyword evidence="2" id="KW-1185">Reference proteome</keyword>
<dbReference type="PANTHER" id="PTHR37243:SF2">
    <property type="entry name" value="NEGATIVE REGULATOR OF SYSTEMIC ACQUIRED RESISTANCE SNI1"/>
    <property type="match status" value="1"/>
</dbReference>
<dbReference type="AlphaFoldDB" id="A0AAE2BVC9"/>
<dbReference type="PANTHER" id="PTHR37243">
    <property type="entry name" value="NEGATIVE REGULATOR OF SYSTEMIC ACQUIRED RESISTANCE SNI1"/>
    <property type="match status" value="1"/>
</dbReference>